<accession>A0A0F9TIL3</accession>
<dbReference type="InterPro" id="IPR036380">
    <property type="entry name" value="Isochorismatase-like_sf"/>
</dbReference>
<protein>
    <recommendedName>
        <fullName evidence="2">Isochorismatase-like domain-containing protein</fullName>
    </recommendedName>
</protein>
<keyword evidence="1" id="KW-0378">Hydrolase</keyword>
<evidence type="ECO:0000313" key="3">
    <source>
        <dbReference type="EMBL" id="KKN48791.1"/>
    </source>
</evidence>
<dbReference type="InterPro" id="IPR050272">
    <property type="entry name" value="Isochorismatase-like_hydrls"/>
</dbReference>
<comment type="caution">
    <text evidence="3">The sequence shown here is derived from an EMBL/GenBank/DDBJ whole genome shotgun (WGS) entry which is preliminary data.</text>
</comment>
<dbReference type="InterPro" id="IPR000868">
    <property type="entry name" value="Isochorismatase-like_dom"/>
</dbReference>
<evidence type="ECO:0000256" key="1">
    <source>
        <dbReference type="ARBA" id="ARBA00022801"/>
    </source>
</evidence>
<evidence type="ECO:0000259" key="2">
    <source>
        <dbReference type="Pfam" id="PF00857"/>
    </source>
</evidence>
<dbReference type="CDD" id="cd01014">
    <property type="entry name" value="nicotinamidase_related"/>
    <property type="match status" value="1"/>
</dbReference>
<dbReference type="SUPFAM" id="SSF52499">
    <property type="entry name" value="Isochorismatase-like hydrolases"/>
    <property type="match status" value="1"/>
</dbReference>
<dbReference type="AlphaFoldDB" id="A0A0F9TIL3"/>
<name>A0A0F9TIL3_9ZZZZ</name>
<dbReference type="EMBL" id="LAZR01001203">
    <property type="protein sequence ID" value="KKN48791.1"/>
    <property type="molecule type" value="Genomic_DNA"/>
</dbReference>
<organism evidence="3">
    <name type="scientific">marine sediment metagenome</name>
    <dbReference type="NCBI Taxonomy" id="412755"/>
    <lineage>
        <taxon>unclassified sequences</taxon>
        <taxon>metagenomes</taxon>
        <taxon>ecological metagenomes</taxon>
    </lineage>
</organism>
<dbReference type="PANTHER" id="PTHR43540:SF1">
    <property type="entry name" value="ISOCHORISMATASE HYDROLASE"/>
    <property type="match status" value="1"/>
</dbReference>
<dbReference type="Pfam" id="PF00857">
    <property type="entry name" value="Isochorismatase"/>
    <property type="match status" value="1"/>
</dbReference>
<feature type="domain" description="Isochorismatase-like" evidence="2">
    <location>
        <begin position="33"/>
        <end position="175"/>
    </location>
</feature>
<reference evidence="3" key="1">
    <citation type="journal article" date="2015" name="Nature">
        <title>Complex archaea that bridge the gap between prokaryotes and eukaryotes.</title>
        <authorList>
            <person name="Spang A."/>
            <person name="Saw J.H."/>
            <person name="Jorgensen S.L."/>
            <person name="Zaremba-Niedzwiedzka K."/>
            <person name="Martijn J."/>
            <person name="Lind A.E."/>
            <person name="van Eijk R."/>
            <person name="Schleper C."/>
            <person name="Guy L."/>
            <person name="Ettema T.J."/>
        </authorList>
    </citation>
    <scope>NUCLEOTIDE SEQUENCE</scope>
</reference>
<proteinExistence type="predicted"/>
<dbReference type="PANTHER" id="PTHR43540">
    <property type="entry name" value="PEROXYUREIDOACRYLATE/UREIDOACRYLATE AMIDOHYDROLASE-RELATED"/>
    <property type="match status" value="1"/>
</dbReference>
<gene>
    <name evidence="3" type="ORF">LCGC14_0649360</name>
</gene>
<dbReference type="Gene3D" id="3.40.50.850">
    <property type="entry name" value="Isochorismatase-like"/>
    <property type="match status" value="1"/>
</dbReference>
<dbReference type="GO" id="GO:0016787">
    <property type="term" value="F:hydrolase activity"/>
    <property type="evidence" value="ECO:0007669"/>
    <property type="project" value="UniProtKB-KW"/>
</dbReference>
<sequence>MITFKKIIGISSVMVFLLTVFLYPTPEKENNATALLLIDIQDFYFSGGKSPLENPEKASLNAQKILGKFRDKGTLVVHIRHNTKLGAQIHKHVMPIEKEKVISKDHVNGFKDTDLLEYLRAHKVKQLIICGMMTHMCVEAATRAGHDFGFDCILIGDACATRNLKYDNKIIKAADVHLSTLCSLNGYYAKVMNTEDYLDSLAQ</sequence>